<dbReference type="OrthoDB" id="5947389at2759"/>
<gene>
    <name evidence="1" type="ORF">MNEG_10924</name>
</gene>
<dbReference type="Pfam" id="PF17963">
    <property type="entry name" value="Big_9"/>
    <property type="match status" value="1"/>
</dbReference>
<dbReference type="EMBL" id="KK102735">
    <property type="protein sequence ID" value="KIY97038.1"/>
    <property type="molecule type" value="Genomic_DNA"/>
</dbReference>
<dbReference type="Proteomes" id="UP000054498">
    <property type="component" value="Unassembled WGS sequence"/>
</dbReference>
<dbReference type="RefSeq" id="XP_013896058.1">
    <property type="nucleotide sequence ID" value="XM_014040604.1"/>
</dbReference>
<organism evidence="1 2">
    <name type="scientific">Monoraphidium neglectum</name>
    <dbReference type="NCBI Taxonomy" id="145388"/>
    <lineage>
        <taxon>Eukaryota</taxon>
        <taxon>Viridiplantae</taxon>
        <taxon>Chlorophyta</taxon>
        <taxon>core chlorophytes</taxon>
        <taxon>Chlorophyceae</taxon>
        <taxon>CS clade</taxon>
        <taxon>Sphaeropleales</taxon>
        <taxon>Selenastraceae</taxon>
        <taxon>Monoraphidium</taxon>
    </lineage>
</organism>
<protein>
    <submittedName>
        <fullName evidence="1">Uncharacterized protein</fullName>
    </submittedName>
</protein>
<dbReference type="Gene3D" id="2.60.40.3440">
    <property type="match status" value="1"/>
</dbReference>
<sequence length="323" mass="34059">MSISAANGVLAVATDPDGDLPLTAVILIGNGPTQGTLNLQPDGSFTYLPNPGFNGLDVFNFTVRDTRGQFVTRQAKLVIADFNGQDSFNFTVSNSDRLFVVRQASRTIEPVEDPPKVVGPPPVFNTSKNTVLFVPLSGLTEPPGAVFASAEGGGGISSGLTSENVSVAVNVLNTKPQLAQPSVTGFKMQVTGCLPADIQIDAVRVTAGLVRVVANKKGKTIDYGIPGRVKITARPLNATLAKAVEGKCSFLVPARLKAADSYDVKRKGCKACHRCMKALKFNCAETYRLRVQAQTWGGLRTSAWSVDLLVKADCSPAAAACYG</sequence>
<proteinExistence type="predicted"/>
<name>A0A0D2KMX1_9CHLO</name>
<keyword evidence="2" id="KW-1185">Reference proteome</keyword>
<dbReference type="GeneID" id="25728135"/>
<evidence type="ECO:0000313" key="1">
    <source>
        <dbReference type="EMBL" id="KIY97038.1"/>
    </source>
</evidence>
<dbReference type="AlphaFoldDB" id="A0A0D2KMX1"/>
<reference evidence="1 2" key="1">
    <citation type="journal article" date="2013" name="BMC Genomics">
        <title>Reconstruction of the lipid metabolism for the microalga Monoraphidium neglectum from its genome sequence reveals characteristics suitable for biofuel production.</title>
        <authorList>
            <person name="Bogen C."/>
            <person name="Al-Dilaimi A."/>
            <person name="Albersmeier A."/>
            <person name="Wichmann J."/>
            <person name="Grundmann M."/>
            <person name="Rupp O."/>
            <person name="Lauersen K.J."/>
            <person name="Blifernez-Klassen O."/>
            <person name="Kalinowski J."/>
            <person name="Goesmann A."/>
            <person name="Mussgnug J.H."/>
            <person name="Kruse O."/>
        </authorList>
    </citation>
    <scope>NUCLEOTIDE SEQUENCE [LARGE SCALE GENOMIC DNA]</scope>
    <source>
        <strain evidence="1 2">SAG 48.87</strain>
    </source>
</reference>
<accession>A0A0D2KMX1</accession>
<dbReference type="KEGG" id="mng:MNEG_10924"/>
<evidence type="ECO:0000313" key="2">
    <source>
        <dbReference type="Proteomes" id="UP000054498"/>
    </source>
</evidence>